<evidence type="ECO:0000256" key="1">
    <source>
        <dbReference type="SAM" id="Phobius"/>
    </source>
</evidence>
<name>A0A9P1CB02_9DINO</name>
<dbReference type="AlphaFoldDB" id="A0A9P1CB02"/>
<feature type="transmembrane region" description="Helical" evidence="1">
    <location>
        <begin position="868"/>
        <end position="886"/>
    </location>
</feature>
<keyword evidence="1" id="KW-0472">Membrane</keyword>
<feature type="transmembrane region" description="Helical" evidence="1">
    <location>
        <begin position="892"/>
        <end position="916"/>
    </location>
</feature>
<feature type="transmembrane region" description="Helical" evidence="1">
    <location>
        <begin position="828"/>
        <end position="847"/>
    </location>
</feature>
<dbReference type="EMBL" id="CAMXCT030001309">
    <property type="protein sequence ID" value="CAL4776174.1"/>
    <property type="molecule type" value="Genomic_DNA"/>
</dbReference>
<dbReference type="EMBL" id="CAMXCT010001309">
    <property type="protein sequence ID" value="CAI3988862.1"/>
    <property type="molecule type" value="Genomic_DNA"/>
</dbReference>
<sequence length="934" mass="103796">MSRVWLLGWCLLASAESNIEAPSDLDCGVVGLQNGTLGCHQEATTDCPGIPLLRGVCPSECPFVVPHSYLSCVFQCATASTCSIANPNLAFPNNATQLCEPCQVVGCKRCASKDTCAECFDNFWPEFGGRVCVYVWDDRAQHGMNAAFAFSLLLILILLAGVYLIDRCNCWGRCLPQEIESSPDALDDEEDALVRAQKESSLPNELGGQGELLTCDITPLSINQGKLHRLRCKVKNPEPQSKHREGMQHSQSLLGHMERQLPAENRASTLLGRFKNVPFSVNLHKKFLVGVGLPLFHQWHLFLFLYSLVMCAGTAWIYFGSDLSGQLSRTGLDHASHLLMEEFEVGKSAMTLCGLNSQENHLGLAAQDFGRRATLGYSLLWLVGMVLSLWHALRQKRAAHNFHQRHPSLAEFALSLEGFPASATDEDEILKFVRQSFGIQDLQISVCYDYRDRRARVSELWEKILVREDVAAGAYHPSLAAGPYGNLRSLGLSDDEKQEVRQWLDTSRPGALRNAGSVFVIFSHTYELHSAEQLPERFALHRLPRGKTPLLPHSLTPEFLPSLPLEWVDEGGRRHHLTVRDVACEPPEVAWEHLGLDVASISARAALAGLAVVVSFCVIAAVVFLPLATYSISYVSQAGSLPTGVMMSVMGILVMTVNWMIGLLHIFVSSKVGFARRDREGLLIFKAFSTLCFVSFLFNVAITIFPESSAHPLRFLLHPLGEGRPVTSMQDISFQVRASVHLFHVLVPGSLFIGYLLFPLQGFVWPAVSTISFLRFWHSRSFTSDLKAREAEKAMEPLGMSLGHDYMGFVVQPLSCSLTLFFASGVAWQTFAFLAAWSAFMMPFTRYMHLRAMRRSYFSTNRIDMDALFAWGFPHSQVLAASAFWAARIYNWTLLVVPATWLGALAVYHVLLAFIVQPLVLPKDSTFEDGVCNV</sequence>
<keyword evidence="2" id="KW-0732">Signal</keyword>
<accession>A0A9P1CB02</accession>
<keyword evidence="1" id="KW-1133">Transmembrane helix</keyword>
<reference evidence="4" key="2">
    <citation type="submission" date="2024-04" db="EMBL/GenBank/DDBJ databases">
        <authorList>
            <person name="Chen Y."/>
            <person name="Shah S."/>
            <person name="Dougan E. K."/>
            <person name="Thang M."/>
            <person name="Chan C."/>
        </authorList>
    </citation>
    <scope>NUCLEOTIDE SEQUENCE [LARGE SCALE GENOMIC DNA]</scope>
</reference>
<evidence type="ECO:0000313" key="4">
    <source>
        <dbReference type="EMBL" id="CAL1142237.1"/>
    </source>
</evidence>
<feature type="transmembrane region" description="Helical" evidence="1">
    <location>
        <begin position="645"/>
        <end position="669"/>
    </location>
</feature>
<feature type="transmembrane region" description="Helical" evidence="1">
    <location>
        <begin position="375"/>
        <end position="393"/>
    </location>
</feature>
<feature type="signal peptide" evidence="2">
    <location>
        <begin position="1"/>
        <end position="15"/>
    </location>
</feature>
<feature type="chain" id="PRO_5043270260" evidence="2">
    <location>
        <begin position="16"/>
        <end position="934"/>
    </location>
</feature>
<evidence type="ECO:0000313" key="3">
    <source>
        <dbReference type="EMBL" id="CAI3988862.1"/>
    </source>
</evidence>
<reference evidence="3" key="1">
    <citation type="submission" date="2022-10" db="EMBL/GenBank/DDBJ databases">
        <authorList>
            <person name="Chen Y."/>
            <person name="Dougan E. K."/>
            <person name="Chan C."/>
            <person name="Rhodes N."/>
            <person name="Thang M."/>
        </authorList>
    </citation>
    <scope>NUCLEOTIDE SEQUENCE</scope>
</reference>
<keyword evidence="1" id="KW-0812">Transmembrane</keyword>
<gene>
    <name evidence="3" type="ORF">C1SCF055_LOCUS15980</name>
</gene>
<keyword evidence="6" id="KW-1185">Reference proteome</keyword>
<dbReference type="Proteomes" id="UP001152797">
    <property type="component" value="Unassembled WGS sequence"/>
</dbReference>
<feature type="transmembrane region" description="Helical" evidence="1">
    <location>
        <begin position="752"/>
        <end position="777"/>
    </location>
</feature>
<proteinExistence type="predicted"/>
<feature type="transmembrane region" description="Helical" evidence="1">
    <location>
        <begin position="301"/>
        <end position="319"/>
    </location>
</feature>
<comment type="caution">
    <text evidence="3">The sequence shown here is derived from an EMBL/GenBank/DDBJ whole genome shotgun (WGS) entry which is preliminary data.</text>
</comment>
<feature type="transmembrane region" description="Helical" evidence="1">
    <location>
        <begin position="605"/>
        <end position="625"/>
    </location>
</feature>
<dbReference type="OrthoDB" id="432330at2759"/>
<evidence type="ECO:0000256" key="2">
    <source>
        <dbReference type="SAM" id="SignalP"/>
    </source>
</evidence>
<feature type="transmembrane region" description="Helical" evidence="1">
    <location>
        <begin position="146"/>
        <end position="165"/>
    </location>
</feature>
<protein>
    <submittedName>
        <fullName evidence="5">CSC1/OSCA1-like cytosolic domain-containing protein</fullName>
    </submittedName>
</protein>
<evidence type="ECO:0000313" key="6">
    <source>
        <dbReference type="Proteomes" id="UP001152797"/>
    </source>
</evidence>
<dbReference type="EMBL" id="CAMXCT020001309">
    <property type="protein sequence ID" value="CAL1142237.1"/>
    <property type="molecule type" value="Genomic_DNA"/>
</dbReference>
<feature type="transmembrane region" description="Helical" evidence="1">
    <location>
        <begin position="681"/>
        <end position="705"/>
    </location>
</feature>
<organism evidence="3">
    <name type="scientific">Cladocopium goreaui</name>
    <dbReference type="NCBI Taxonomy" id="2562237"/>
    <lineage>
        <taxon>Eukaryota</taxon>
        <taxon>Sar</taxon>
        <taxon>Alveolata</taxon>
        <taxon>Dinophyceae</taxon>
        <taxon>Suessiales</taxon>
        <taxon>Symbiodiniaceae</taxon>
        <taxon>Cladocopium</taxon>
    </lineage>
</organism>
<evidence type="ECO:0000313" key="5">
    <source>
        <dbReference type="EMBL" id="CAL4776174.1"/>
    </source>
</evidence>